<proteinExistence type="predicted"/>
<feature type="signal peptide" evidence="2">
    <location>
        <begin position="1"/>
        <end position="18"/>
    </location>
</feature>
<name>A0ABT8REG1_9BACT</name>
<evidence type="ECO:0000313" key="4">
    <source>
        <dbReference type="EMBL" id="MDO1450379.1"/>
    </source>
</evidence>
<dbReference type="Pfam" id="PF13517">
    <property type="entry name" value="FG-GAP_3"/>
    <property type="match status" value="1"/>
</dbReference>
<dbReference type="Proteomes" id="UP001168528">
    <property type="component" value="Unassembled WGS sequence"/>
</dbReference>
<dbReference type="RefSeq" id="WP_302041180.1">
    <property type="nucleotide sequence ID" value="NZ_JAUKPO010000029.1"/>
</dbReference>
<dbReference type="PANTHER" id="PTHR44103">
    <property type="entry name" value="PROPROTEIN CONVERTASE P"/>
    <property type="match status" value="1"/>
</dbReference>
<accession>A0ABT8REG1</accession>
<feature type="chain" id="PRO_5046431028" evidence="2">
    <location>
        <begin position="19"/>
        <end position="389"/>
    </location>
</feature>
<reference evidence="4" key="1">
    <citation type="submission" date="2023-07" db="EMBL/GenBank/DDBJ databases">
        <title>The genome sequence of Rhodocytophaga aerolata KACC 12507.</title>
        <authorList>
            <person name="Zhang X."/>
        </authorList>
    </citation>
    <scope>NUCLEOTIDE SEQUENCE</scope>
    <source>
        <strain evidence="4">KACC 12507</strain>
    </source>
</reference>
<evidence type="ECO:0000256" key="1">
    <source>
        <dbReference type="ARBA" id="ARBA00022729"/>
    </source>
</evidence>
<evidence type="ECO:0000256" key="2">
    <source>
        <dbReference type="SAM" id="SignalP"/>
    </source>
</evidence>
<gene>
    <name evidence="4" type="ORF">Q0590_29155</name>
</gene>
<keyword evidence="1 2" id="KW-0732">Signal</keyword>
<dbReference type="Gene3D" id="2.130.10.130">
    <property type="entry name" value="Integrin alpha, N-terminal"/>
    <property type="match status" value="1"/>
</dbReference>
<comment type="caution">
    <text evidence="4">The sequence shown here is derived from an EMBL/GenBank/DDBJ whole genome shotgun (WGS) entry which is preliminary data.</text>
</comment>
<organism evidence="4 5">
    <name type="scientific">Rhodocytophaga aerolata</name>
    <dbReference type="NCBI Taxonomy" id="455078"/>
    <lineage>
        <taxon>Bacteria</taxon>
        <taxon>Pseudomonadati</taxon>
        <taxon>Bacteroidota</taxon>
        <taxon>Cytophagia</taxon>
        <taxon>Cytophagales</taxon>
        <taxon>Rhodocytophagaceae</taxon>
        <taxon>Rhodocytophaga</taxon>
    </lineage>
</organism>
<evidence type="ECO:0000313" key="5">
    <source>
        <dbReference type="Proteomes" id="UP001168528"/>
    </source>
</evidence>
<dbReference type="EMBL" id="JAUKPO010000029">
    <property type="protein sequence ID" value="MDO1450379.1"/>
    <property type="molecule type" value="Genomic_DNA"/>
</dbReference>
<sequence length="389" mass="43542">MFLKKYLFILLLSSPAWGQQSPQFEAQLLDSNVQIGYGLAIGDVDGDKKPDILLADKKQFVWYRNGDWKRFVLAENLTEQDNVCIAARDIDGDGKVEIAVGAQWNPGETSDTTKSGSVHYLVRPGDITQPWKPVKLHHEPTIHRMRWIRTGSNTYQLIVLPLHGRGNKDGQGEGVKVLAFDVPKNKSAAWKYQVIDQSMHMTHNFDVWDAQGTTPATLLIGGKEGIKRIVFEKGKWTAAQKPWAVQNYSLGEVRTGYLQNKQPFIAGIEPMHGNLLAVYPVNNPEARKVLYEEMNQGHGLAFADLLQLGYGQILVGWRNPDKNNKVGLKLFVPSDAQGTSWKDFWIDNNGMACEDLQVADLDGDGKLDIIAAGRATNNLKIYWNKNTSK</sequence>
<evidence type="ECO:0000259" key="3">
    <source>
        <dbReference type="Pfam" id="PF22301"/>
    </source>
</evidence>
<keyword evidence="5" id="KW-1185">Reference proteome</keyword>
<dbReference type="InterPro" id="IPR054583">
    <property type="entry name" value="Beta-prop_AUDH"/>
</dbReference>
<dbReference type="PANTHER" id="PTHR44103:SF1">
    <property type="entry name" value="PROPROTEIN CONVERTASE P"/>
    <property type="match status" value="1"/>
</dbReference>
<dbReference type="InterPro" id="IPR028994">
    <property type="entry name" value="Integrin_alpha_N"/>
</dbReference>
<protein>
    <submittedName>
        <fullName evidence="4">FG-GAP-like repeat-containing protein</fullName>
    </submittedName>
</protein>
<feature type="domain" description="Aldos-2-ulose dehydratase beta-propeller" evidence="3">
    <location>
        <begin position="116"/>
        <end position="279"/>
    </location>
</feature>
<dbReference type="InterPro" id="IPR013517">
    <property type="entry name" value="FG-GAP"/>
</dbReference>
<dbReference type="Pfam" id="PF22301">
    <property type="entry name" value="AUDH_beta_propeller"/>
    <property type="match status" value="1"/>
</dbReference>
<dbReference type="SUPFAM" id="SSF69318">
    <property type="entry name" value="Integrin alpha N-terminal domain"/>
    <property type="match status" value="1"/>
</dbReference>